<keyword evidence="4" id="KW-1185">Reference proteome</keyword>
<protein>
    <submittedName>
        <fullName evidence="3">FkbM family methyltransferase</fullName>
    </submittedName>
</protein>
<evidence type="ECO:0000259" key="2">
    <source>
        <dbReference type="Pfam" id="PF05050"/>
    </source>
</evidence>
<feature type="domain" description="Methyltransferase FkbM" evidence="2">
    <location>
        <begin position="90"/>
        <end position="219"/>
    </location>
</feature>
<dbReference type="Gene3D" id="3.40.50.150">
    <property type="entry name" value="Vaccinia Virus protein VP39"/>
    <property type="match status" value="1"/>
</dbReference>
<feature type="region of interest" description="Disordered" evidence="1">
    <location>
        <begin position="1"/>
        <end position="22"/>
    </location>
</feature>
<sequence length="294" mass="31854">MFFVRQAKSDAAPEIDDAPKPEAPAALARPRQQIYLGGFRALTSLFSGHKIFVDTRDVGIAAHLLWEGRWEPWIDHHVLDAIKDGMTVCDVGASFGYYTLLMADRVGARGRVYAFEPNPGVATLLRQSVAVNGFSSRVEVQAIALGDKEEQLFLHVDPAFQGGAFLDSFAEAKGLVTTAVPVRRLDEFLPPDIAIDFLKVDVEGFEDAVMAGAGAVLHNPALKGALLEFRRDSEEIGSLPSYIKALFGRGMTAMVLEPDGPHPLPDLEAVLAIPRGHLTNILFRAPENCASPAP</sequence>
<evidence type="ECO:0000313" key="4">
    <source>
        <dbReference type="Proteomes" id="UP000766336"/>
    </source>
</evidence>
<dbReference type="NCBIfam" id="TIGR01444">
    <property type="entry name" value="fkbM_fam"/>
    <property type="match status" value="1"/>
</dbReference>
<reference evidence="3 4" key="1">
    <citation type="submission" date="2021-05" db="EMBL/GenBank/DDBJ databases">
        <title>Roseococcus sp. XZZS9, whole genome shotgun sequencing project.</title>
        <authorList>
            <person name="Zhao G."/>
            <person name="Shen L."/>
        </authorList>
    </citation>
    <scope>NUCLEOTIDE SEQUENCE [LARGE SCALE GENOMIC DNA]</scope>
    <source>
        <strain evidence="3 4">XZZS9</strain>
    </source>
</reference>
<dbReference type="Pfam" id="PF05050">
    <property type="entry name" value="Methyltransf_21"/>
    <property type="match status" value="1"/>
</dbReference>
<dbReference type="EMBL" id="JAHCDA010000004">
    <property type="protein sequence ID" value="MBS7813378.1"/>
    <property type="molecule type" value="Genomic_DNA"/>
</dbReference>
<evidence type="ECO:0000256" key="1">
    <source>
        <dbReference type="SAM" id="MobiDB-lite"/>
    </source>
</evidence>
<comment type="caution">
    <text evidence="3">The sequence shown here is derived from an EMBL/GenBank/DDBJ whole genome shotgun (WGS) entry which is preliminary data.</text>
</comment>
<gene>
    <name evidence="3" type="ORF">KHU32_20720</name>
</gene>
<organism evidence="3 4">
    <name type="scientific">Roseococcus pinisoli</name>
    <dbReference type="NCBI Taxonomy" id="2835040"/>
    <lineage>
        <taxon>Bacteria</taxon>
        <taxon>Pseudomonadati</taxon>
        <taxon>Pseudomonadota</taxon>
        <taxon>Alphaproteobacteria</taxon>
        <taxon>Acetobacterales</taxon>
        <taxon>Roseomonadaceae</taxon>
        <taxon>Roseococcus</taxon>
    </lineage>
</organism>
<name>A0ABS5QL10_9PROT</name>
<dbReference type="PANTHER" id="PTHR34203:SF15">
    <property type="entry name" value="SLL1173 PROTEIN"/>
    <property type="match status" value="1"/>
</dbReference>
<dbReference type="Proteomes" id="UP000766336">
    <property type="component" value="Unassembled WGS sequence"/>
</dbReference>
<keyword evidence="3" id="KW-0808">Transferase</keyword>
<evidence type="ECO:0000313" key="3">
    <source>
        <dbReference type="EMBL" id="MBS7813378.1"/>
    </source>
</evidence>
<dbReference type="PANTHER" id="PTHR34203">
    <property type="entry name" value="METHYLTRANSFERASE, FKBM FAMILY PROTEIN"/>
    <property type="match status" value="1"/>
</dbReference>
<dbReference type="InterPro" id="IPR052514">
    <property type="entry name" value="SAM-dependent_MTase"/>
</dbReference>
<dbReference type="GO" id="GO:0032259">
    <property type="term" value="P:methylation"/>
    <property type="evidence" value="ECO:0007669"/>
    <property type="project" value="UniProtKB-KW"/>
</dbReference>
<dbReference type="InterPro" id="IPR029063">
    <property type="entry name" value="SAM-dependent_MTases_sf"/>
</dbReference>
<dbReference type="InterPro" id="IPR006342">
    <property type="entry name" value="FkbM_mtfrase"/>
</dbReference>
<dbReference type="SUPFAM" id="SSF53335">
    <property type="entry name" value="S-adenosyl-L-methionine-dependent methyltransferases"/>
    <property type="match status" value="1"/>
</dbReference>
<proteinExistence type="predicted"/>
<keyword evidence="3" id="KW-0489">Methyltransferase</keyword>
<accession>A0ABS5QL10</accession>
<dbReference type="RefSeq" id="WP_213672061.1">
    <property type="nucleotide sequence ID" value="NZ_JAHCDA010000004.1"/>
</dbReference>
<dbReference type="GO" id="GO:0008168">
    <property type="term" value="F:methyltransferase activity"/>
    <property type="evidence" value="ECO:0007669"/>
    <property type="project" value="UniProtKB-KW"/>
</dbReference>